<dbReference type="PROSITE" id="PS01215">
    <property type="entry name" value="MRP"/>
    <property type="match status" value="1"/>
</dbReference>
<accession>A0A0G4GS43</accession>
<evidence type="ECO:0000259" key="9">
    <source>
        <dbReference type="Pfam" id="PF06155"/>
    </source>
</evidence>
<keyword evidence="1" id="KW-0479">Metal-binding</keyword>
<dbReference type="InterPro" id="IPR034904">
    <property type="entry name" value="FSCA_dom_sf"/>
</dbReference>
<evidence type="ECO:0000256" key="3">
    <source>
        <dbReference type="ARBA" id="ARBA00022840"/>
    </source>
</evidence>
<gene>
    <name evidence="10" type="ORF">Cvel_23131</name>
</gene>
<dbReference type="Pfam" id="PF01883">
    <property type="entry name" value="FeS_assembly_P"/>
    <property type="match status" value="1"/>
</dbReference>
<dbReference type="Gene3D" id="3.30.300.130">
    <property type="entry name" value="Fe-S cluster assembly (FSCA)"/>
    <property type="match status" value="1"/>
</dbReference>
<dbReference type="Gene3D" id="3.30.2020.30">
    <property type="match status" value="1"/>
</dbReference>
<comment type="similarity">
    <text evidence="6">Belongs to the Mrp/NBP35 ATP-binding proteins family.</text>
</comment>
<dbReference type="HAMAP" id="MF_02040">
    <property type="entry name" value="Mrp_NBP35"/>
    <property type="match status" value="1"/>
</dbReference>
<evidence type="ECO:0000313" key="10">
    <source>
        <dbReference type="EMBL" id="CEM33432.1"/>
    </source>
</evidence>
<feature type="compositionally biased region" description="Basic and acidic residues" evidence="7">
    <location>
        <begin position="398"/>
        <end position="443"/>
    </location>
</feature>
<dbReference type="InterPro" id="IPR038492">
    <property type="entry name" value="GBBH-like_N_sf"/>
</dbReference>
<dbReference type="InterPro" id="IPR044304">
    <property type="entry name" value="NUBPL-like"/>
</dbReference>
<evidence type="ECO:0000256" key="4">
    <source>
        <dbReference type="ARBA" id="ARBA00023004"/>
    </source>
</evidence>
<dbReference type="GO" id="GO:0016226">
    <property type="term" value="P:iron-sulfur cluster assembly"/>
    <property type="evidence" value="ECO:0007669"/>
    <property type="project" value="InterPro"/>
</dbReference>
<dbReference type="GO" id="GO:0046872">
    <property type="term" value="F:metal ion binding"/>
    <property type="evidence" value="ECO:0007669"/>
    <property type="project" value="UniProtKB-KW"/>
</dbReference>
<dbReference type="InterPro" id="IPR000808">
    <property type="entry name" value="Mrp-like_CS"/>
</dbReference>
<dbReference type="InterPro" id="IPR010376">
    <property type="entry name" value="GBBH-like_N"/>
</dbReference>
<dbReference type="GO" id="GO:0140663">
    <property type="term" value="F:ATP-dependent FeS chaperone activity"/>
    <property type="evidence" value="ECO:0007669"/>
    <property type="project" value="InterPro"/>
</dbReference>
<dbReference type="PhylomeDB" id="A0A0G4GS43"/>
<dbReference type="CDD" id="cd02037">
    <property type="entry name" value="Mrp_NBP35"/>
    <property type="match status" value="1"/>
</dbReference>
<dbReference type="GO" id="GO:0005524">
    <property type="term" value="F:ATP binding"/>
    <property type="evidence" value="ECO:0007669"/>
    <property type="project" value="UniProtKB-KW"/>
</dbReference>
<dbReference type="AlphaFoldDB" id="A0A0G4GS43"/>
<sequence>MTAERDEIVLKDQVLERLRTVIDPDLHRDIVSLKFVKNLHIDYTQGSVSMDLQLTTPACPVKDKFVEEIDHKLKDIGWVSSVNVTLTAQQNRRSSMEGQASSLTNVSFVLLIASCKGGVGKSSIAVNLAYMLSMMGAKVGLCDADVYGPSLGYQVPLREKVKGTPAGNMSPLEHKGVKLMSYGYLRPGDFAALRGPLASGMVKQMLTMTEWGDLDYLIVDMPPGTGDIHMTVAQSIKANAALMVTTPQQLSLVDVEKGVRVFNQLNIPTVGVIENMSYFVCDGCDKKHEIFQRGDTRIITDGYGIKHYFRLPLAPEFSRPVMEGSGKEANDEGLVFPYVLGHSDSDPLWKELRRTADVVARELSASRFGKKTPEVFIGEDNEVVLVTRRPIEASTEGDTNKNSKENTDGETNGHVEKPSSNQKEEGKKGDTKERANGEGREGEGGDDLFGGAGYGDAGGGGGGAFDDAEETLTAPARVVRLGCRCAECIDEWTGQTRLNPKKVPHSVKAEKVTPTGNYAVTIIWTDGHSSLMSFAALERVMRTHAEKTAAKGCLADPALEW</sequence>
<proteinExistence type="inferred from homology"/>
<dbReference type="EMBL" id="CDMZ01001492">
    <property type="protein sequence ID" value="CEM33432.1"/>
    <property type="molecule type" value="Genomic_DNA"/>
</dbReference>
<dbReference type="PANTHER" id="PTHR42961:SF2">
    <property type="entry name" value="IRON-SULFUR PROTEIN NUBPL"/>
    <property type="match status" value="1"/>
</dbReference>
<evidence type="ECO:0000259" key="8">
    <source>
        <dbReference type="Pfam" id="PF01883"/>
    </source>
</evidence>
<evidence type="ECO:0008006" key="11">
    <source>
        <dbReference type="Google" id="ProtNLM"/>
    </source>
</evidence>
<dbReference type="InterPro" id="IPR002744">
    <property type="entry name" value="MIP18-like"/>
</dbReference>
<dbReference type="Pfam" id="PF10609">
    <property type="entry name" value="ParA"/>
    <property type="match status" value="1"/>
</dbReference>
<keyword evidence="2" id="KW-0547">Nucleotide-binding</keyword>
<dbReference type="InterPro" id="IPR019591">
    <property type="entry name" value="Mrp/NBP35_ATP-bd"/>
</dbReference>
<evidence type="ECO:0000256" key="7">
    <source>
        <dbReference type="SAM" id="MobiDB-lite"/>
    </source>
</evidence>
<dbReference type="InterPro" id="IPR027417">
    <property type="entry name" value="P-loop_NTPase"/>
</dbReference>
<keyword evidence="3" id="KW-0067">ATP-binding</keyword>
<evidence type="ECO:0000256" key="1">
    <source>
        <dbReference type="ARBA" id="ARBA00022723"/>
    </source>
</evidence>
<dbReference type="Pfam" id="PF06155">
    <property type="entry name" value="GBBH-like_N"/>
    <property type="match status" value="1"/>
</dbReference>
<reference evidence="10" key="1">
    <citation type="submission" date="2014-11" db="EMBL/GenBank/DDBJ databases">
        <authorList>
            <person name="Otto D Thomas"/>
            <person name="Naeem Raeece"/>
        </authorList>
    </citation>
    <scope>NUCLEOTIDE SEQUENCE</scope>
</reference>
<dbReference type="Gene3D" id="3.40.50.300">
    <property type="entry name" value="P-loop containing nucleotide triphosphate hydrolases"/>
    <property type="match status" value="1"/>
</dbReference>
<dbReference type="SUPFAM" id="SSF52540">
    <property type="entry name" value="P-loop containing nucleoside triphosphate hydrolases"/>
    <property type="match status" value="1"/>
</dbReference>
<dbReference type="SUPFAM" id="SSF117916">
    <property type="entry name" value="Fe-S cluster assembly (FSCA) domain-like"/>
    <property type="match status" value="1"/>
</dbReference>
<evidence type="ECO:0000256" key="6">
    <source>
        <dbReference type="ARBA" id="ARBA00024036"/>
    </source>
</evidence>
<name>A0A0G4GS43_9ALVE</name>
<feature type="domain" description="Gamma-butyrobetaine hydroxylase-like N-terminal" evidence="9">
    <location>
        <begin position="469"/>
        <end position="532"/>
    </location>
</feature>
<protein>
    <recommendedName>
        <fullName evidence="11">MIP18 family-like domain-containing protein</fullName>
    </recommendedName>
</protein>
<dbReference type="GO" id="GO:0051539">
    <property type="term" value="F:4 iron, 4 sulfur cluster binding"/>
    <property type="evidence" value="ECO:0007669"/>
    <property type="project" value="TreeGrafter"/>
</dbReference>
<organism evidence="10">
    <name type="scientific">Chromera velia CCMP2878</name>
    <dbReference type="NCBI Taxonomy" id="1169474"/>
    <lineage>
        <taxon>Eukaryota</taxon>
        <taxon>Sar</taxon>
        <taxon>Alveolata</taxon>
        <taxon>Colpodellida</taxon>
        <taxon>Chromeraceae</taxon>
        <taxon>Chromera</taxon>
    </lineage>
</organism>
<keyword evidence="5" id="KW-0411">Iron-sulfur</keyword>
<evidence type="ECO:0000256" key="2">
    <source>
        <dbReference type="ARBA" id="ARBA00022741"/>
    </source>
</evidence>
<keyword evidence="4" id="KW-0408">Iron</keyword>
<dbReference type="PANTHER" id="PTHR42961">
    <property type="entry name" value="IRON-SULFUR PROTEIN NUBPL"/>
    <property type="match status" value="1"/>
</dbReference>
<evidence type="ECO:0000256" key="5">
    <source>
        <dbReference type="ARBA" id="ARBA00023014"/>
    </source>
</evidence>
<feature type="domain" description="MIP18 family-like" evidence="8">
    <location>
        <begin position="11"/>
        <end position="84"/>
    </location>
</feature>
<dbReference type="VEuPathDB" id="CryptoDB:Cvel_23131"/>
<feature type="region of interest" description="Disordered" evidence="7">
    <location>
        <begin position="388"/>
        <end position="455"/>
    </location>
</feature>
<dbReference type="InterPro" id="IPR033756">
    <property type="entry name" value="YlxH/NBP35"/>
</dbReference>